<name>A0AA37KLF3_9BACT</name>
<dbReference type="NCBIfam" id="NF001263">
    <property type="entry name" value="PRK00226.1-4"/>
    <property type="match status" value="1"/>
</dbReference>
<comment type="similarity">
    <text evidence="1 8 9">Belongs to the GreA/GreB family.</text>
</comment>
<keyword evidence="5 8" id="KW-0804">Transcription</keyword>
<dbReference type="EMBL" id="BQOL01000001">
    <property type="protein sequence ID" value="GKI18105.1"/>
    <property type="molecule type" value="Genomic_DNA"/>
</dbReference>
<dbReference type="InterPro" id="IPR023459">
    <property type="entry name" value="Tscrpt_elong_fac_GreA/B_fam"/>
</dbReference>
<evidence type="ECO:0000256" key="3">
    <source>
        <dbReference type="ARBA" id="ARBA00023015"/>
    </source>
</evidence>
<dbReference type="InterPro" id="IPR001437">
    <property type="entry name" value="Tscrpt_elong_fac_GreA/B_C"/>
</dbReference>
<dbReference type="InterPro" id="IPR036953">
    <property type="entry name" value="GreA/GreB_C_sf"/>
</dbReference>
<accession>A0AA37KLF3</accession>
<dbReference type="GO" id="GO:0006354">
    <property type="term" value="P:DNA-templated transcription elongation"/>
    <property type="evidence" value="ECO:0007669"/>
    <property type="project" value="TreeGrafter"/>
</dbReference>
<keyword evidence="12" id="KW-0251">Elongation factor</keyword>
<evidence type="ECO:0000259" key="11">
    <source>
        <dbReference type="Pfam" id="PF03449"/>
    </source>
</evidence>
<comment type="caution">
    <text evidence="12">The sequence shown here is derived from an EMBL/GenBank/DDBJ whole genome shotgun (WGS) entry which is preliminary data.</text>
</comment>
<comment type="function">
    <text evidence="6 8 9">Necessary for efficient RNA polymerase transcription elongation past template-encoded arresting sites. The arresting sites in DNA have the property of trapping a certain fraction of elongating RNA polymerases that pass through, resulting in locked ternary complexes. Cleavage of the nascent transcript by cleavage factors such as GreA or GreB allows the resumption of elongation from the new 3'terminus. GreA releases sequences of 2 to 3 nucleotides.</text>
</comment>
<dbReference type="GO" id="GO:0003746">
    <property type="term" value="F:translation elongation factor activity"/>
    <property type="evidence" value="ECO:0007669"/>
    <property type="project" value="UniProtKB-KW"/>
</dbReference>
<dbReference type="Gene3D" id="1.10.287.180">
    <property type="entry name" value="Transcription elongation factor, GreA/GreB, N-terminal domain"/>
    <property type="match status" value="1"/>
</dbReference>
<feature type="domain" description="Transcription elongation factor GreA/GreB N-terminal" evidence="11">
    <location>
        <begin position="17"/>
        <end position="87"/>
    </location>
</feature>
<proteinExistence type="inferred from homology"/>
<dbReference type="PROSITE" id="PS00829">
    <property type="entry name" value="GREAB_1"/>
    <property type="match status" value="1"/>
</dbReference>
<dbReference type="SUPFAM" id="SSF54534">
    <property type="entry name" value="FKBP-like"/>
    <property type="match status" value="1"/>
</dbReference>
<evidence type="ECO:0000256" key="9">
    <source>
        <dbReference type="RuleBase" id="RU000556"/>
    </source>
</evidence>
<evidence type="ECO:0000256" key="1">
    <source>
        <dbReference type="ARBA" id="ARBA00008213"/>
    </source>
</evidence>
<sequence>MKLNTSDSYKIMAKEIIYLTAEGYKKLRDELDHMRSVERPAISAAIAEARDKGDLSENAEYDAAREAQGMLEMRIAKLEDSLANARVIDESKIDKSKVQILSKVTLLNHNTKKEMVYTIVAEHEANLREGKLAIGTPIAKALLGHKKGDRVDVEVPAGTIHFEILDISI</sequence>
<feature type="domain" description="Transcription elongation factor GreA/GreB C-terminal" evidence="10">
    <location>
        <begin position="95"/>
        <end position="168"/>
    </location>
</feature>
<dbReference type="Pfam" id="PF03449">
    <property type="entry name" value="GreA_GreB_N"/>
    <property type="match status" value="1"/>
</dbReference>
<dbReference type="HAMAP" id="MF_00105">
    <property type="entry name" value="GreA_GreB"/>
    <property type="match status" value="1"/>
</dbReference>
<evidence type="ECO:0000256" key="4">
    <source>
        <dbReference type="ARBA" id="ARBA00023125"/>
    </source>
</evidence>
<dbReference type="Gene3D" id="3.10.50.30">
    <property type="entry name" value="Transcription elongation factor, GreA/GreB, C-terminal domain"/>
    <property type="match status" value="1"/>
</dbReference>
<keyword evidence="4 8" id="KW-0238">DNA-binding</keyword>
<gene>
    <name evidence="8 12" type="primary">greA</name>
    <name evidence="12" type="ORF">CE91St16_10130</name>
</gene>
<protein>
    <recommendedName>
        <fullName evidence="2 8">Transcription elongation factor GreA</fullName>
    </recommendedName>
    <alternativeName>
        <fullName evidence="7 8">Transcript cleavage factor GreA</fullName>
    </alternativeName>
</protein>
<dbReference type="NCBIfam" id="NF001261">
    <property type="entry name" value="PRK00226.1-2"/>
    <property type="match status" value="1"/>
</dbReference>
<reference evidence="12" key="1">
    <citation type="submission" date="2022-01" db="EMBL/GenBank/DDBJ databases">
        <title>Novel bile acid biosynthetic pathways are enriched in the microbiome of centenarians.</title>
        <authorList>
            <person name="Sato Y."/>
            <person name="Atarashi K."/>
            <person name="Plichta R.D."/>
            <person name="Arai Y."/>
            <person name="Sasajima S."/>
            <person name="Kearney M.S."/>
            <person name="Suda W."/>
            <person name="Takeshita K."/>
            <person name="Sasaki T."/>
            <person name="Okamoto S."/>
            <person name="Skelly N.A."/>
            <person name="Okamura Y."/>
            <person name="Vlamakis H."/>
            <person name="Li Y."/>
            <person name="Tanoue T."/>
            <person name="Takei H."/>
            <person name="Nittono H."/>
            <person name="Narushima S."/>
            <person name="Irie J."/>
            <person name="Itoh H."/>
            <person name="Moriya K."/>
            <person name="Sugiura Y."/>
            <person name="Suematsu M."/>
            <person name="Moritoki N."/>
            <person name="Shibata S."/>
            <person name="Littman R.D."/>
            <person name="Fischbach A.M."/>
            <person name="Uwamino Y."/>
            <person name="Inoue T."/>
            <person name="Honda A."/>
            <person name="Hattori M."/>
            <person name="Murai T."/>
            <person name="Xavier J.R."/>
            <person name="Hirose N."/>
            <person name="Honda K."/>
        </authorList>
    </citation>
    <scope>NUCLEOTIDE SEQUENCE</scope>
    <source>
        <strain evidence="12">CE91-St16</strain>
    </source>
</reference>
<dbReference type="GO" id="GO:0032784">
    <property type="term" value="P:regulation of DNA-templated transcription elongation"/>
    <property type="evidence" value="ECO:0007669"/>
    <property type="project" value="UniProtKB-UniRule"/>
</dbReference>
<dbReference type="PANTHER" id="PTHR30437">
    <property type="entry name" value="TRANSCRIPTION ELONGATION FACTOR GREA"/>
    <property type="match status" value="1"/>
</dbReference>
<evidence type="ECO:0000259" key="10">
    <source>
        <dbReference type="Pfam" id="PF01272"/>
    </source>
</evidence>
<dbReference type="PIRSF" id="PIRSF006092">
    <property type="entry name" value="GreA_GreB"/>
    <property type="match status" value="1"/>
</dbReference>
<dbReference type="InterPro" id="IPR022691">
    <property type="entry name" value="Tscrpt_elong_fac_GreA/B_N"/>
</dbReference>
<evidence type="ECO:0000256" key="7">
    <source>
        <dbReference type="ARBA" id="ARBA00030776"/>
    </source>
</evidence>
<evidence type="ECO:0000256" key="6">
    <source>
        <dbReference type="ARBA" id="ARBA00024916"/>
    </source>
</evidence>
<dbReference type="OMA" id="TWLTQEA"/>
<evidence type="ECO:0000313" key="13">
    <source>
        <dbReference type="Proteomes" id="UP001055105"/>
    </source>
</evidence>
<evidence type="ECO:0000256" key="5">
    <source>
        <dbReference type="ARBA" id="ARBA00023163"/>
    </source>
</evidence>
<dbReference type="InterPro" id="IPR006359">
    <property type="entry name" value="Tscrpt_elong_fac_GreA"/>
</dbReference>
<dbReference type="SUPFAM" id="SSF46557">
    <property type="entry name" value="GreA transcript cleavage protein, N-terminal domain"/>
    <property type="match status" value="1"/>
</dbReference>
<dbReference type="InterPro" id="IPR018151">
    <property type="entry name" value="TF_GreA/GreB_CS"/>
</dbReference>
<dbReference type="FunFam" id="3.10.50.30:FF:000001">
    <property type="entry name" value="Transcription elongation factor GreA"/>
    <property type="match status" value="1"/>
</dbReference>
<dbReference type="InterPro" id="IPR028624">
    <property type="entry name" value="Tscrpt_elong_fac_GreA/B"/>
</dbReference>
<keyword evidence="12" id="KW-0648">Protein biosynthesis</keyword>
<dbReference type="Pfam" id="PF01272">
    <property type="entry name" value="GreA_GreB"/>
    <property type="match status" value="1"/>
</dbReference>
<dbReference type="PANTHER" id="PTHR30437:SF4">
    <property type="entry name" value="TRANSCRIPTION ELONGATION FACTOR GREA"/>
    <property type="match status" value="1"/>
</dbReference>
<dbReference type="AlphaFoldDB" id="A0AA37KLF3"/>
<dbReference type="NCBIfam" id="TIGR01462">
    <property type="entry name" value="greA"/>
    <property type="match status" value="1"/>
</dbReference>
<evidence type="ECO:0000256" key="2">
    <source>
        <dbReference type="ARBA" id="ARBA00013729"/>
    </source>
</evidence>
<dbReference type="GO" id="GO:0070063">
    <property type="term" value="F:RNA polymerase binding"/>
    <property type="evidence" value="ECO:0007669"/>
    <property type="project" value="InterPro"/>
</dbReference>
<dbReference type="InterPro" id="IPR036805">
    <property type="entry name" value="Tscrpt_elong_fac_GreA/B_N_sf"/>
</dbReference>
<evidence type="ECO:0000313" key="12">
    <source>
        <dbReference type="EMBL" id="GKI18105.1"/>
    </source>
</evidence>
<dbReference type="FunFam" id="1.10.287.180:FF:000001">
    <property type="entry name" value="Transcription elongation factor GreA"/>
    <property type="match status" value="1"/>
</dbReference>
<dbReference type="GO" id="GO:0003677">
    <property type="term" value="F:DNA binding"/>
    <property type="evidence" value="ECO:0007669"/>
    <property type="project" value="UniProtKB-UniRule"/>
</dbReference>
<dbReference type="Proteomes" id="UP001055105">
    <property type="component" value="Unassembled WGS sequence"/>
</dbReference>
<evidence type="ECO:0000256" key="8">
    <source>
        <dbReference type="HAMAP-Rule" id="MF_00105"/>
    </source>
</evidence>
<organism evidence="12 13">
    <name type="scientific">Alistipes finegoldii</name>
    <dbReference type="NCBI Taxonomy" id="214856"/>
    <lineage>
        <taxon>Bacteria</taxon>
        <taxon>Pseudomonadati</taxon>
        <taxon>Bacteroidota</taxon>
        <taxon>Bacteroidia</taxon>
        <taxon>Bacteroidales</taxon>
        <taxon>Rikenellaceae</taxon>
        <taxon>Alistipes</taxon>
    </lineage>
</organism>
<keyword evidence="3 8" id="KW-0805">Transcription regulation</keyword>